<evidence type="ECO:0000256" key="1">
    <source>
        <dbReference type="SAM" id="Phobius"/>
    </source>
</evidence>
<gene>
    <name evidence="2" type="ORF">EKH83_06910</name>
</gene>
<organism evidence="2 3">
    <name type="scientific">Arcticibacter tournemirensis</name>
    <dbReference type="NCBI Taxonomy" id="699437"/>
    <lineage>
        <taxon>Bacteria</taxon>
        <taxon>Pseudomonadati</taxon>
        <taxon>Bacteroidota</taxon>
        <taxon>Sphingobacteriia</taxon>
        <taxon>Sphingobacteriales</taxon>
        <taxon>Sphingobacteriaceae</taxon>
        <taxon>Arcticibacter</taxon>
    </lineage>
</organism>
<proteinExistence type="predicted"/>
<protein>
    <submittedName>
        <fullName evidence="2">Uncharacterized protein</fullName>
    </submittedName>
</protein>
<sequence>MIIEFLYRYYYTFFVKHLKDEELGKSKGPAWFFTIAQITVAVGTLMLGVIALLLHCLGLFNYLKGLNKIFSIFLIVIVPFALLYYLLFKYYHVSKRTGKTPRSDYQISRGWNLFFWFFWVFSVLLPFWVALIGNNVL</sequence>
<keyword evidence="1" id="KW-1133">Transmembrane helix</keyword>
<feature type="transmembrane region" description="Helical" evidence="1">
    <location>
        <begin position="113"/>
        <end position="133"/>
    </location>
</feature>
<feature type="transmembrane region" description="Helical" evidence="1">
    <location>
        <begin position="30"/>
        <end position="63"/>
    </location>
</feature>
<dbReference type="Proteomes" id="UP000290848">
    <property type="component" value="Unassembled WGS sequence"/>
</dbReference>
<evidence type="ECO:0000313" key="3">
    <source>
        <dbReference type="Proteomes" id="UP000290848"/>
    </source>
</evidence>
<keyword evidence="1" id="KW-0812">Transmembrane</keyword>
<comment type="caution">
    <text evidence="2">The sequence shown here is derived from an EMBL/GenBank/DDBJ whole genome shotgun (WGS) entry which is preliminary data.</text>
</comment>
<keyword evidence="1" id="KW-0472">Membrane</keyword>
<dbReference type="EMBL" id="RXOC01000004">
    <property type="protein sequence ID" value="RXF70375.1"/>
    <property type="molecule type" value="Genomic_DNA"/>
</dbReference>
<dbReference type="AlphaFoldDB" id="A0A4Q0MB74"/>
<name>A0A4Q0MB74_9SPHI</name>
<reference evidence="2 3" key="1">
    <citation type="submission" date="2018-12" db="EMBL/GenBank/DDBJ databases">
        <title>The Draft Genome Sequence of the Soil Bacterium Pedobacter tournemirensis R1.</title>
        <authorList>
            <person name="He J."/>
        </authorList>
    </citation>
    <scope>NUCLEOTIDE SEQUENCE [LARGE SCALE GENOMIC DNA]</scope>
    <source>
        <strain evidence="2 3">R1</strain>
    </source>
</reference>
<accession>A0A4Q0MB74</accession>
<feature type="transmembrane region" description="Helical" evidence="1">
    <location>
        <begin position="69"/>
        <end position="92"/>
    </location>
</feature>
<evidence type="ECO:0000313" key="2">
    <source>
        <dbReference type="EMBL" id="RXF70375.1"/>
    </source>
</evidence>
<dbReference type="RefSeq" id="WP_128768681.1">
    <property type="nucleotide sequence ID" value="NZ_RXOC01000004.1"/>
</dbReference>